<feature type="binding site" evidence="4">
    <location>
        <position position="133"/>
    </location>
    <ligand>
        <name>Zn(2+)</name>
        <dbReference type="ChEBI" id="CHEBI:29105"/>
    </ligand>
</feature>
<feature type="domain" description="Deacetylase sirtuin-type" evidence="5">
    <location>
        <begin position="1"/>
        <end position="275"/>
    </location>
</feature>
<dbReference type="InterPro" id="IPR003000">
    <property type="entry name" value="Sirtuin"/>
</dbReference>
<evidence type="ECO:0000256" key="4">
    <source>
        <dbReference type="PROSITE-ProRule" id="PRU00236"/>
    </source>
</evidence>
<evidence type="ECO:0000256" key="3">
    <source>
        <dbReference type="ARBA" id="ARBA00023027"/>
    </source>
</evidence>
<dbReference type="OrthoDB" id="9800582at2"/>
<keyword evidence="7" id="KW-1185">Reference proteome</keyword>
<keyword evidence="4" id="KW-0862">Zinc</keyword>
<evidence type="ECO:0000259" key="5">
    <source>
        <dbReference type="PROSITE" id="PS50305"/>
    </source>
</evidence>
<keyword evidence="3" id="KW-0520">NAD</keyword>
<dbReference type="Pfam" id="PF02146">
    <property type="entry name" value="SIR2"/>
    <property type="match status" value="1"/>
</dbReference>
<organism evidence="6 7">
    <name type="scientific">Nitratiruptor tergarcus DSM 16512</name>
    <dbReference type="NCBI Taxonomy" id="1069081"/>
    <lineage>
        <taxon>Bacteria</taxon>
        <taxon>Pseudomonadati</taxon>
        <taxon>Campylobacterota</taxon>
        <taxon>Epsilonproteobacteria</taxon>
        <taxon>Nautiliales</taxon>
        <taxon>Nitratiruptoraceae</taxon>
        <taxon>Nitratiruptor</taxon>
    </lineage>
</organism>
<feature type="binding site" evidence="4">
    <location>
        <position position="167"/>
    </location>
    <ligand>
        <name>Zn(2+)</name>
        <dbReference type="ChEBI" id="CHEBI:29105"/>
    </ligand>
</feature>
<feature type="binding site" evidence="4">
    <location>
        <position position="136"/>
    </location>
    <ligand>
        <name>Zn(2+)</name>
        <dbReference type="ChEBI" id="CHEBI:29105"/>
    </ligand>
</feature>
<protein>
    <recommendedName>
        <fullName evidence="1">protein acetyllysine N-acetyltransferase</fullName>
        <ecNumber evidence="1">2.3.1.286</ecNumber>
    </recommendedName>
</protein>
<sequence length="275" mass="31330">MKTAQEIVKESDVIIITAGAGMGVDSGLPDFRGNEGMWKAYPLLGKKRISFKKIANPNAFKYKPELAWGFYGHRYDLYKNTKPHIGFNALLELVKTKEDYFVVTSNVDGHFQKAGFDDKKIYEIHGRIRVFQCTVCNNIWIPSPDLKFDVNPETLEIKTEIPRCSSCGEIARPNIMMFNDYSFNSSINYQQKKRYDSFMRKYYNSDTKIAILEFGAGTALPTIRIMGEEMQEKISNATLIRINPREAKGPKGTISIAKGALEAIFEDIFYNDIKV</sequence>
<keyword evidence="4" id="KW-0479">Metal-binding</keyword>
<gene>
    <name evidence="6" type="ORF">SAMN05660197_1901</name>
</gene>
<dbReference type="Proteomes" id="UP000192602">
    <property type="component" value="Unassembled WGS sequence"/>
</dbReference>
<feature type="binding site" evidence="4">
    <location>
        <position position="164"/>
    </location>
    <ligand>
        <name>Zn(2+)</name>
        <dbReference type="ChEBI" id="CHEBI:29105"/>
    </ligand>
</feature>
<dbReference type="InterPro" id="IPR026590">
    <property type="entry name" value="Ssirtuin_cat_dom"/>
</dbReference>
<dbReference type="AlphaFoldDB" id="A0A1W1WUZ7"/>
<dbReference type="InterPro" id="IPR029035">
    <property type="entry name" value="DHS-like_NAD/FAD-binding_dom"/>
</dbReference>
<dbReference type="PROSITE" id="PS50305">
    <property type="entry name" value="SIRTUIN"/>
    <property type="match status" value="1"/>
</dbReference>
<reference evidence="7" key="1">
    <citation type="submission" date="2017-04" db="EMBL/GenBank/DDBJ databases">
        <authorList>
            <person name="Varghese N."/>
            <person name="Submissions S."/>
        </authorList>
    </citation>
    <scope>NUCLEOTIDE SEQUENCE [LARGE SCALE GENOMIC DNA]</scope>
    <source>
        <strain evidence="7">DSM 16512</strain>
    </source>
</reference>
<dbReference type="SUPFAM" id="SSF52467">
    <property type="entry name" value="DHS-like NAD/FAD-binding domain"/>
    <property type="match status" value="1"/>
</dbReference>
<evidence type="ECO:0000256" key="1">
    <source>
        <dbReference type="ARBA" id="ARBA00012928"/>
    </source>
</evidence>
<evidence type="ECO:0000313" key="6">
    <source>
        <dbReference type="EMBL" id="SMC10066.1"/>
    </source>
</evidence>
<keyword evidence="2" id="KW-0808">Transferase</keyword>
<dbReference type="EMBL" id="FWWZ01000001">
    <property type="protein sequence ID" value="SMC10066.1"/>
    <property type="molecule type" value="Genomic_DNA"/>
</dbReference>
<dbReference type="RefSeq" id="WP_084276443.1">
    <property type="nucleotide sequence ID" value="NZ_AP026671.1"/>
</dbReference>
<evidence type="ECO:0000256" key="2">
    <source>
        <dbReference type="ARBA" id="ARBA00022679"/>
    </source>
</evidence>
<name>A0A1W1WUZ7_9BACT</name>
<evidence type="ECO:0000313" key="7">
    <source>
        <dbReference type="Proteomes" id="UP000192602"/>
    </source>
</evidence>
<dbReference type="GO" id="GO:0046872">
    <property type="term" value="F:metal ion binding"/>
    <property type="evidence" value="ECO:0007669"/>
    <property type="project" value="UniProtKB-KW"/>
</dbReference>
<dbReference type="EC" id="2.3.1.286" evidence="1"/>
<dbReference type="PANTHER" id="PTHR11085:SF10">
    <property type="entry name" value="NAD-DEPENDENT PROTEIN DEACYLASE SIRTUIN-5, MITOCHONDRIAL-RELATED"/>
    <property type="match status" value="1"/>
</dbReference>
<dbReference type="PANTHER" id="PTHR11085">
    <property type="entry name" value="NAD-DEPENDENT PROTEIN DEACYLASE SIRTUIN-5, MITOCHONDRIAL-RELATED"/>
    <property type="match status" value="1"/>
</dbReference>
<dbReference type="STRING" id="1069081.SAMN05660197_1901"/>
<dbReference type="InterPro" id="IPR050134">
    <property type="entry name" value="NAD-dep_sirtuin_deacylases"/>
</dbReference>
<proteinExistence type="predicted"/>
<dbReference type="Gene3D" id="3.40.50.1220">
    <property type="entry name" value="TPP-binding domain"/>
    <property type="match status" value="1"/>
</dbReference>
<accession>A0A1W1WUZ7</accession>
<dbReference type="CDD" id="cd00296">
    <property type="entry name" value="SIR2"/>
    <property type="match status" value="1"/>
</dbReference>
<feature type="active site" description="Proton acceptor" evidence="4">
    <location>
        <position position="125"/>
    </location>
</feature>
<dbReference type="InterPro" id="IPR026591">
    <property type="entry name" value="Sirtuin_cat_small_dom_sf"/>
</dbReference>
<dbReference type="GO" id="GO:0017136">
    <property type="term" value="F:histone deacetylase activity, NAD-dependent"/>
    <property type="evidence" value="ECO:0007669"/>
    <property type="project" value="TreeGrafter"/>
</dbReference>
<dbReference type="Gene3D" id="3.30.1600.10">
    <property type="entry name" value="SIR2/SIRT2 'Small Domain"/>
    <property type="match status" value="1"/>
</dbReference>
<dbReference type="GO" id="GO:0070403">
    <property type="term" value="F:NAD+ binding"/>
    <property type="evidence" value="ECO:0007669"/>
    <property type="project" value="InterPro"/>
</dbReference>